<dbReference type="KEGG" id="arf:AR1Y2_0808"/>
<dbReference type="EMBL" id="CP040058">
    <property type="protein sequence ID" value="QCP34262.1"/>
    <property type="molecule type" value="Genomic_DNA"/>
</dbReference>
<dbReference type="OrthoDB" id="2112149at2"/>
<gene>
    <name evidence="3" type="ORF">AR1Y2_0808</name>
</gene>
<reference evidence="3 4" key="1">
    <citation type="submission" date="2019-05" db="EMBL/GenBank/DDBJ databases">
        <title>Complete genome sequencing of Anaerostipes rhamnosivorans.</title>
        <authorList>
            <person name="Bui T.P.N."/>
            <person name="de Vos W.M."/>
        </authorList>
    </citation>
    <scope>NUCLEOTIDE SEQUENCE [LARGE SCALE GENOMIC DNA]</scope>
    <source>
        <strain evidence="3 4">1y2</strain>
    </source>
</reference>
<evidence type="ECO:0000313" key="4">
    <source>
        <dbReference type="Proteomes" id="UP000298653"/>
    </source>
</evidence>
<keyword evidence="4" id="KW-1185">Reference proteome</keyword>
<accession>A0A4P8I9N5</accession>
<feature type="signal peptide" evidence="2">
    <location>
        <begin position="1"/>
        <end position="24"/>
    </location>
</feature>
<dbReference type="PROSITE" id="PS51257">
    <property type="entry name" value="PROKAR_LIPOPROTEIN"/>
    <property type="match status" value="1"/>
</dbReference>
<organism evidence="3 4">
    <name type="scientific">Anaerostipes rhamnosivorans</name>
    <dbReference type="NCBI Taxonomy" id="1229621"/>
    <lineage>
        <taxon>Bacteria</taxon>
        <taxon>Bacillati</taxon>
        <taxon>Bacillota</taxon>
        <taxon>Clostridia</taxon>
        <taxon>Lachnospirales</taxon>
        <taxon>Lachnospiraceae</taxon>
        <taxon>Anaerostipes</taxon>
    </lineage>
</organism>
<feature type="chain" id="PRO_5038524510" description="DUF4352 domain-containing protein" evidence="2">
    <location>
        <begin position="25"/>
        <end position="209"/>
    </location>
</feature>
<evidence type="ECO:0008006" key="5">
    <source>
        <dbReference type="Google" id="ProtNLM"/>
    </source>
</evidence>
<protein>
    <recommendedName>
        <fullName evidence="5">DUF4352 domain-containing protein</fullName>
    </recommendedName>
</protein>
<dbReference type="Proteomes" id="UP000298653">
    <property type="component" value="Chromosome"/>
</dbReference>
<dbReference type="AlphaFoldDB" id="A0A4P8I9N5"/>
<evidence type="ECO:0000313" key="3">
    <source>
        <dbReference type="EMBL" id="QCP34262.1"/>
    </source>
</evidence>
<name>A0A4P8I9N5_9FIRM</name>
<evidence type="ECO:0000256" key="1">
    <source>
        <dbReference type="SAM" id="MobiDB-lite"/>
    </source>
</evidence>
<feature type="region of interest" description="Disordered" evidence="1">
    <location>
        <begin position="32"/>
        <end position="52"/>
    </location>
</feature>
<keyword evidence="2" id="KW-0732">Signal</keyword>
<evidence type="ECO:0000256" key="2">
    <source>
        <dbReference type="SAM" id="SignalP"/>
    </source>
</evidence>
<sequence>MRKRVLLGCLVVLTAVFLSGCGNDNGKKVESKKEVEKTAEKSTETDDSKTGEIVEENGMKKVPVMTDKKLNMKGKTGPIKYSIDGIQVSKFTATNDEMAKALEIDKDKEIALIALNVSAENTSDKTINFYLGQATITTDTKEQVEPDVMLSENIDGEFLGKVKHDGTNIYILKKSKADNINKIKLFVDAPSDENFENAGNKVELELKLK</sequence>
<proteinExistence type="predicted"/>
<dbReference type="RefSeq" id="WP_137327828.1">
    <property type="nucleotide sequence ID" value="NZ_CP040058.1"/>
</dbReference>